<evidence type="ECO:0000313" key="2">
    <source>
        <dbReference type="EMBL" id="TKR93898.1"/>
    </source>
</evidence>
<reference evidence="2 3" key="2">
    <citation type="journal article" date="2019" name="G3 (Bethesda)">
        <title>Hybrid Assembly of the Genome of the Entomopathogenic Nematode Steinernema carpocapsae Identifies the X-Chromosome.</title>
        <authorList>
            <person name="Serra L."/>
            <person name="Macchietto M."/>
            <person name="Macias-Munoz A."/>
            <person name="McGill C.J."/>
            <person name="Rodriguez I.M."/>
            <person name="Rodriguez B."/>
            <person name="Murad R."/>
            <person name="Mortazavi A."/>
        </authorList>
    </citation>
    <scope>NUCLEOTIDE SEQUENCE [LARGE SCALE GENOMIC DNA]</scope>
    <source>
        <strain evidence="2 3">ALL</strain>
    </source>
</reference>
<keyword evidence="3" id="KW-1185">Reference proteome</keyword>
<dbReference type="EMBL" id="AZBU02000002">
    <property type="protein sequence ID" value="TKR93898.1"/>
    <property type="molecule type" value="Genomic_DNA"/>
</dbReference>
<protein>
    <submittedName>
        <fullName evidence="2">Uncharacterized protein</fullName>
    </submittedName>
</protein>
<feature type="region of interest" description="Disordered" evidence="1">
    <location>
        <begin position="88"/>
        <end position="126"/>
    </location>
</feature>
<comment type="caution">
    <text evidence="2">The sequence shown here is derived from an EMBL/GenBank/DDBJ whole genome shotgun (WGS) entry which is preliminary data.</text>
</comment>
<accession>A0A4U5PC33</accession>
<evidence type="ECO:0000256" key="1">
    <source>
        <dbReference type="SAM" id="MobiDB-lite"/>
    </source>
</evidence>
<evidence type="ECO:0000313" key="3">
    <source>
        <dbReference type="Proteomes" id="UP000298663"/>
    </source>
</evidence>
<name>A0A4U5PC33_STECR</name>
<sequence length="126" mass="14175">MPRPFYGFLLLPQTPGTPTIKSRQKGGDELICYAWMSFGDNLRDLGIRLSRIIKTVLLRCTKVSIFKAQKEKPSGGLFGRVTFSDESFRNDNSSDALQKANRRTHNRYNNLDSRSSPNPIAPSPIS</sequence>
<dbReference type="AlphaFoldDB" id="A0A4U5PC33"/>
<gene>
    <name evidence="2" type="ORF">L596_008269</name>
</gene>
<organism evidence="2 3">
    <name type="scientific">Steinernema carpocapsae</name>
    <name type="common">Entomopathogenic nematode</name>
    <dbReference type="NCBI Taxonomy" id="34508"/>
    <lineage>
        <taxon>Eukaryota</taxon>
        <taxon>Metazoa</taxon>
        <taxon>Ecdysozoa</taxon>
        <taxon>Nematoda</taxon>
        <taxon>Chromadorea</taxon>
        <taxon>Rhabditida</taxon>
        <taxon>Tylenchina</taxon>
        <taxon>Panagrolaimomorpha</taxon>
        <taxon>Strongyloidoidea</taxon>
        <taxon>Steinernematidae</taxon>
        <taxon>Steinernema</taxon>
    </lineage>
</organism>
<dbReference type="Proteomes" id="UP000298663">
    <property type="component" value="Unassembled WGS sequence"/>
</dbReference>
<proteinExistence type="predicted"/>
<reference evidence="2 3" key="1">
    <citation type="journal article" date="2015" name="Genome Biol.">
        <title>Comparative genomics of Steinernema reveals deeply conserved gene regulatory networks.</title>
        <authorList>
            <person name="Dillman A.R."/>
            <person name="Macchietto M."/>
            <person name="Porter C.F."/>
            <person name="Rogers A."/>
            <person name="Williams B."/>
            <person name="Antoshechkin I."/>
            <person name="Lee M.M."/>
            <person name="Goodwin Z."/>
            <person name="Lu X."/>
            <person name="Lewis E.E."/>
            <person name="Goodrich-Blair H."/>
            <person name="Stock S.P."/>
            <person name="Adams B.J."/>
            <person name="Sternberg P.W."/>
            <person name="Mortazavi A."/>
        </authorList>
    </citation>
    <scope>NUCLEOTIDE SEQUENCE [LARGE SCALE GENOMIC DNA]</scope>
    <source>
        <strain evidence="2 3">ALL</strain>
    </source>
</reference>